<evidence type="ECO:0000313" key="2">
    <source>
        <dbReference type="EMBL" id="CAK0891549.1"/>
    </source>
</evidence>
<keyword evidence="3" id="KW-1185">Reference proteome</keyword>
<sequence>MPFEIRRAPVPQTFPGVHSGQNPYDNPAGATRALQDEQRIRYWYYSDLAHAGHEVSPPPSWPWPCSGTWQGVEPWHGWHPQSALCARFFVELAPDAASVLPLIVEGPVETP</sequence>
<feature type="region of interest" description="Disordered" evidence="1">
    <location>
        <begin position="1"/>
        <end position="29"/>
    </location>
</feature>
<evidence type="ECO:0000313" key="3">
    <source>
        <dbReference type="Proteomes" id="UP001189429"/>
    </source>
</evidence>
<accession>A0ABN9WXG5</accession>
<protein>
    <submittedName>
        <fullName evidence="2">Uncharacterized protein</fullName>
    </submittedName>
</protein>
<name>A0ABN9WXG5_9DINO</name>
<gene>
    <name evidence="2" type="ORF">PCOR1329_LOCUS71479</name>
</gene>
<organism evidence="2 3">
    <name type="scientific">Prorocentrum cordatum</name>
    <dbReference type="NCBI Taxonomy" id="2364126"/>
    <lineage>
        <taxon>Eukaryota</taxon>
        <taxon>Sar</taxon>
        <taxon>Alveolata</taxon>
        <taxon>Dinophyceae</taxon>
        <taxon>Prorocentrales</taxon>
        <taxon>Prorocentraceae</taxon>
        <taxon>Prorocentrum</taxon>
    </lineage>
</organism>
<comment type="caution">
    <text evidence="2">The sequence shown here is derived from an EMBL/GenBank/DDBJ whole genome shotgun (WGS) entry which is preliminary data.</text>
</comment>
<evidence type="ECO:0000256" key="1">
    <source>
        <dbReference type="SAM" id="MobiDB-lite"/>
    </source>
</evidence>
<dbReference type="EMBL" id="CAUYUJ010019493">
    <property type="protein sequence ID" value="CAK0891549.1"/>
    <property type="molecule type" value="Genomic_DNA"/>
</dbReference>
<dbReference type="Proteomes" id="UP001189429">
    <property type="component" value="Unassembled WGS sequence"/>
</dbReference>
<reference evidence="2" key="1">
    <citation type="submission" date="2023-10" db="EMBL/GenBank/DDBJ databases">
        <authorList>
            <person name="Chen Y."/>
            <person name="Shah S."/>
            <person name="Dougan E. K."/>
            <person name="Thang M."/>
            <person name="Chan C."/>
        </authorList>
    </citation>
    <scope>NUCLEOTIDE SEQUENCE [LARGE SCALE GENOMIC DNA]</scope>
</reference>
<proteinExistence type="predicted"/>